<name>A0A1B8Y9U9_XENTR</name>
<gene>
    <name evidence="1" type="ORF">XENTR_v90027851mg</name>
</gene>
<sequence length="61" mass="6812">MQDPYWRTVRRGQYSGEDCSQPGPAVSQARHSLKNCCTGSNSPDPGLDICNTESIKFTSWF</sequence>
<reference evidence="1" key="2">
    <citation type="journal article" date="2010" name="Science">
        <title>The genome of the Western clawed frog Xenopus tropicalis.</title>
        <authorList>
            <person name="Hellsten U."/>
            <person name="Harland R.M."/>
            <person name="Gilchrist M.J."/>
            <person name="Hendrix D."/>
            <person name="Jurka J."/>
            <person name="Kapitonov V."/>
            <person name="Ovcharenko I."/>
            <person name="Putnam N.H."/>
            <person name="Shu S."/>
            <person name="Taher L."/>
            <person name="Blitz I.L."/>
            <person name="Blumberg B."/>
            <person name="Dichmann D.S."/>
            <person name="Dubchak I."/>
            <person name="Amaya E."/>
            <person name="Detter J.C."/>
            <person name="Fletcher R."/>
            <person name="Gerhard D.S."/>
            <person name="Goodstein D."/>
            <person name="Graves T."/>
            <person name="Grigoriev I.V."/>
            <person name="Grimwood J."/>
            <person name="Kawashima T."/>
            <person name="Lindquist E."/>
            <person name="Lucas S.M."/>
            <person name="Mead P.E."/>
            <person name="Mitros T."/>
            <person name="Ogino H."/>
            <person name="Ohta Y."/>
            <person name="Poliakov A.V."/>
            <person name="Pollet N."/>
            <person name="Robert J."/>
            <person name="Salamov A."/>
            <person name="Sater A.K."/>
            <person name="Schmutz J."/>
            <person name="Terry A."/>
            <person name="Vize P.D."/>
            <person name="Warren W.C."/>
            <person name="Wells D."/>
            <person name="Wills A."/>
            <person name="Wilson R.K."/>
            <person name="Zimmerman L.B."/>
            <person name="Zorn A.M."/>
            <person name="Grainger R."/>
            <person name="Grammer T."/>
            <person name="Khokha M.K."/>
            <person name="Richardson P.M."/>
            <person name="Rokhsar D.S."/>
        </authorList>
    </citation>
    <scope>NUCLEOTIDE SEQUENCE [LARGE SCALE GENOMIC DNA]</scope>
    <source>
        <strain evidence="1">Nigerian</strain>
    </source>
</reference>
<evidence type="ECO:0000313" key="1">
    <source>
        <dbReference type="EMBL" id="OCA19780.1"/>
    </source>
</evidence>
<accession>A0A1B8Y9U9</accession>
<proteinExistence type="predicted"/>
<organism evidence="1">
    <name type="scientific">Xenopus tropicalis</name>
    <name type="common">Western clawed frog</name>
    <name type="synonym">Silurana tropicalis</name>
    <dbReference type="NCBI Taxonomy" id="8364"/>
    <lineage>
        <taxon>Eukaryota</taxon>
        <taxon>Metazoa</taxon>
        <taxon>Chordata</taxon>
        <taxon>Craniata</taxon>
        <taxon>Vertebrata</taxon>
        <taxon>Euteleostomi</taxon>
        <taxon>Amphibia</taxon>
        <taxon>Batrachia</taxon>
        <taxon>Anura</taxon>
        <taxon>Pipoidea</taxon>
        <taxon>Pipidae</taxon>
        <taxon>Xenopodinae</taxon>
        <taxon>Xenopus</taxon>
        <taxon>Silurana</taxon>
    </lineage>
</organism>
<dbReference type="AlphaFoldDB" id="A0A1B8Y9U9"/>
<reference evidence="1" key="1">
    <citation type="submission" date="2009-11" db="EMBL/GenBank/DDBJ databases">
        <authorList>
            <consortium name="US DOE Joint Genome Institute (JGI-PGF)"/>
            <person name="Ottilar R."/>
            <person name="Schmutz J."/>
            <person name="Salamov A."/>
            <person name="Cheng J.F."/>
            <person name="Lucas S."/>
            <person name="Pitluck S."/>
            <person name="Gundlach H."/>
            <person name="Guo Y."/>
            <person name="Haberer G."/>
            <person name="Nasrallah J."/>
            <person name="Mayer K.F.X."/>
            <person name="van de Peer Y."/>
            <person name="Weigel D."/>
            <person name="Grigoriev I.V."/>
        </authorList>
    </citation>
    <scope>NUCLEOTIDE SEQUENCE</scope>
    <source>
        <strain evidence="1">Nigerian</strain>
    </source>
</reference>
<dbReference type="EMBL" id="KV460368">
    <property type="protein sequence ID" value="OCA19780.1"/>
    <property type="molecule type" value="Genomic_DNA"/>
</dbReference>
<reference evidence="1" key="3">
    <citation type="submission" date="2016-05" db="EMBL/GenBank/DDBJ databases">
        <title>WGS assembly of Xenopus tropicalis.</title>
        <authorList>
            <person name="Sessions A."/>
            <person name="Jenkins J."/>
            <person name="Mitros T."/>
            <person name="Lyons J.T."/>
            <person name="Dichmann D.S."/>
            <person name="Robert J."/>
            <person name="Harland R.M."/>
            <person name="Rokhsar D.S."/>
        </authorList>
    </citation>
    <scope>NUCLEOTIDE SEQUENCE</scope>
    <source>
        <strain evidence="1">Nigerian</strain>
    </source>
</reference>
<protein>
    <submittedName>
        <fullName evidence="1">Uncharacterized protein</fullName>
    </submittedName>
</protein>